<reference evidence="3 4" key="1">
    <citation type="submission" date="2020-08" db="EMBL/GenBank/DDBJ databases">
        <title>Genome public.</title>
        <authorList>
            <person name="Liu C."/>
            <person name="Sun Q."/>
        </authorList>
    </citation>
    <scope>NUCLEOTIDE SEQUENCE [LARGE SCALE GENOMIC DNA]</scope>
    <source>
        <strain evidence="3 4">NSJ-6</strain>
    </source>
</reference>
<dbReference type="Pfam" id="PF07007">
    <property type="entry name" value="LprI"/>
    <property type="match status" value="1"/>
</dbReference>
<sequence length="195" mass="22300">MRKLFVFIMILSTTLFISCGNKTNDGATENNKGNKAVSSEQNESNIGENNNVQDNTDLEKKDDIEESNEPLEEESESKVQYYLDKYAKLEKELKDSLAEKYNGTTLDMREAAGIEYTSWDDLLNEVYGVLQEQLSKDEMDKLRAEQIEWLTIRDSKAEESAKEFEGGTMEPLAHTTSLGESTKERCYELISNYMK</sequence>
<dbReference type="EMBL" id="JACOOO010000015">
    <property type="protein sequence ID" value="MBC5628805.1"/>
    <property type="molecule type" value="Genomic_DNA"/>
</dbReference>
<keyword evidence="4" id="KW-1185">Reference proteome</keyword>
<comment type="caution">
    <text evidence="3">The sequence shown here is derived from an EMBL/GenBank/DDBJ whole genome shotgun (WGS) entry which is preliminary data.</text>
</comment>
<evidence type="ECO:0000313" key="4">
    <source>
        <dbReference type="Proteomes" id="UP000596929"/>
    </source>
</evidence>
<organism evidence="3 4">
    <name type="scientific">Clostridium hominis</name>
    <dbReference type="NCBI Taxonomy" id="2763036"/>
    <lineage>
        <taxon>Bacteria</taxon>
        <taxon>Bacillati</taxon>
        <taxon>Bacillota</taxon>
        <taxon>Clostridia</taxon>
        <taxon>Eubacteriales</taxon>
        <taxon>Clostridiaceae</taxon>
        <taxon>Clostridium</taxon>
    </lineage>
</organism>
<gene>
    <name evidence="3" type="ORF">H8S20_07875</name>
</gene>
<dbReference type="InterPro" id="IPR009739">
    <property type="entry name" value="LprI-like_N"/>
</dbReference>
<dbReference type="PANTHER" id="PTHR39176">
    <property type="entry name" value="PERIPLASMIC PROTEIN-RELATED"/>
    <property type="match status" value="1"/>
</dbReference>
<dbReference type="RefSeq" id="WP_186859758.1">
    <property type="nucleotide sequence ID" value="NZ_JACOOO010000015.1"/>
</dbReference>
<feature type="domain" description="Lysozyme inhibitor LprI-like N-terminal" evidence="2">
    <location>
        <begin position="100"/>
        <end position="189"/>
    </location>
</feature>
<dbReference type="Gene3D" id="1.20.1270.180">
    <property type="match status" value="1"/>
</dbReference>
<feature type="region of interest" description="Disordered" evidence="1">
    <location>
        <begin position="160"/>
        <end position="179"/>
    </location>
</feature>
<accession>A0ABR7DCF2</accession>
<dbReference type="PROSITE" id="PS51257">
    <property type="entry name" value="PROKAR_LIPOPROTEIN"/>
    <property type="match status" value="1"/>
</dbReference>
<evidence type="ECO:0000313" key="3">
    <source>
        <dbReference type="EMBL" id="MBC5628805.1"/>
    </source>
</evidence>
<dbReference type="Proteomes" id="UP000596929">
    <property type="component" value="Unassembled WGS sequence"/>
</dbReference>
<evidence type="ECO:0000256" key="1">
    <source>
        <dbReference type="SAM" id="MobiDB-lite"/>
    </source>
</evidence>
<feature type="compositionally biased region" description="Acidic residues" evidence="1">
    <location>
        <begin position="64"/>
        <end position="75"/>
    </location>
</feature>
<proteinExistence type="predicted"/>
<feature type="region of interest" description="Disordered" evidence="1">
    <location>
        <begin position="24"/>
        <end position="77"/>
    </location>
</feature>
<name>A0ABR7DCF2_9CLOT</name>
<protein>
    <submittedName>
        <fullName evidence="3">DUF1311 domain-containing protein</fullName>
    </submittedName>
</protein>
<evidence type="ECO:0000259" key="2">
    <source>
        <dbReference type="Pfam" id="PF07007"/>
    </source>
</evidence>
<feature type="compositionally biased region" description="Polar residues" evidence="1">
    <location>
        <begin position="24"/>
        <end position="55"/>
    </location>
</feature>
<dbReference type="PANTHER" id="PTHR39176:SF1">
    <property type="entry name" value="PERIPLASMIC PROTEIN"/>
    <property type="match status" value="1"/>
</dbReference>